<dbReference type="STRING" id="499555.BJL86_2864"/>
<dbReference type="InterPro" id="IPR013815">
    <property type="entry name" value="ATP_grasp_subdomain_1"/>
</dbReference>
<dbReference type="GO" id="GO:0005524">
    <property type="term" value="F:ATP binding"/>
    <property type="evidence" value="ECO:0007669"/>
    <property type="project" value="UniProtKB-UniRule"/>
</dbReference>
<dbReference type="GO" id="GO:0046872">
    <property type="term" value="F:metal ion binding"/>
    <property type="evidence" value="ECO:0007669"/>
    <property type="project" value="InterPro"/>
</dbReference>
<dbReference type="KEGG" id="dtm:BJL86_2864"/>
<dbReference type="GO" id="GO:0005829">
    <property type="term" value="C:cytosol"/>
    <property type="evidence" value="ECO:0007669"/>
    <property type="project" value="TreeGrafter"/>
</dbReference>
<evidence type="ECO:0000256" key="2">
    <source>
        <dbReference type="ARBA" id="ARBA00022741"/>
    </source>
</evidence>
<sequence>MTPQVTPQPTADSVSDESIPRRVLVLGLADEAEEMAAALRRLGMAVAVAADPDPEQLASICEQFTPDVVVPVGAIYDVGVLDLLEDLGARVAPSKAAVSMAGRRDEQLRFASDSLGLPVARYATARSSVEVEQATGVLGYPCVVTPARADSGMSSIVESAGDIPAAYGRAGSRDVVVETKVTADVEIVMLAVSGVQFSGGSREPVIHFCEPIGVARKGNGAIREMWQPQETTEGEYDAARSVAARVVRALGGRGVFAVRLLVRRGDVYFAGLEIGPAAAGVLTVSSQMFDQWALHARAIVGAPSEVTMTSPAAGAALDRALSVGLVGRALDVSESALWICERTSEFSPWQCGAALATADEVLQARERAREVASRALP</sequence>
<evidence type="ECO:0000313" key="7">
    <source>
        <dbReference type="EMBL" id="ANI93624.1"/>
    </source>
</evidence>
<evidence type="ECO:0000256" key="3">
    <source>
        <dbReference type="ARBA" id="ARBA00022755"/>
    </source>
</evidence>
<feature type="domain" description="ATP-grasp" evidence="6">
    <location>
        <begin position="109"/>
        <end position="300"/>
    </location>
</feature>
<dbReference type="EMBL" id="CP015961">
    <property type="protein sequence ID" value="ANI93624.1"/>
    <property type="molecule type" value="Genomic_DNA"/>
</dbReference>
<evidence type="ECO:0000313" key="8">
    <source>
        <dbReference type="Proteomes" id="UP000186104"/>
    </source>
</evidence>
<dbReference type="PANTHER" id="PTHR43055">
    <property type="entry name" value="FORMATE-DEPENDENT PHOSPHORIBOSYLGLYCINAMIDE FORMYLTRANSFERASE"/>
    <property type="match status" value="1"/>
</dbReference>
<gene>
    <name evidence="7" type="ORF">BJL86_2864</name>
</gene>
<evidence type="ECO:0000256" key="4">
    <source>
        <dbReference type="ARBA" id="ARBA00022840"/>
    </source>
</evidence>
<evidence type="ECO:0000259" key="6">
    <source>
        <dbReference type="PROSITE" id="PS50975"/>
    </source>
</evidence>
<keyword evidence="3" id="KW-0658">Purine biosynthesis</keyword>
<proteinExistence type="predicted"/>
<protein>
    <submittedName>
        <fullName evidence="7">Phosphoribosylglycinamide formyltransferase 2</fullName>
    </submittedName>
</protein>
<dbReference type="InterPro" id="IPR003135">
    <property type="entry name" value="ATP-grasp_carboxylate-amine"/>
</dbReference>
<dbReference type="Gene3D" id="3.30.470.20">
    <property type="entry name" value="ATP-grasp fold, B domain"/>
    <property type="match status" value="1"/>
</dbReference>
<organism evidence="7 8">
    <name type="scientific">Dietzia timorensis</name>
    <dbReference type="NCBI Taxonomy" id="499555"/>
    <lineage>
        <taxon>Bacteria</taxon>
        <taxon>Bacillati</taxon>
        <taxon>Actinomycetota</taxon>
        <taxon>Actinomycetes</taxon>
        <taxon>Mycobacteriales</taxon>
        <taxon>Dietziaceae</taxon>
        <taxon>Dietzia</taxon>
    </lineage>
</organism>
<dbReference type="GO" id="GO:0006164">
    <property type="term" value="P:purine nucleotide biosynthetic process"/>
    <property type="evidence" value="ECO:0007669"/>
    <property type="project" value="UniProtKB-KW"/>
</dbReference>
<keyword evidence="8" id="KW-1185">Reference proteome</keyword>
<keyword evidence="7" id="KW-0808">Transferase</keyword>
<dbReference type="InterPro" id="IPR016185">
    <property type="entry name" value="PreATP-grasp_dom_sf"/>
</dbReference>
<dbReference type="RefSeq" id="WP_075845051.1">
    <property type="nucleotide sequence ID" value="NZ_CP015961.1"/>
</dbReference>
<dbReference type="GO" id="GO:0016740">
    <property type="term" value="F:transferase activity"/>
    <property type="evidence" value="ECO:0007669"/>
    <property type="project" value="UniProtKB-KW"/>
</dbReference>
<keyword evidence="2 5" id="KW-0547">Nucleotide-binding</keyword>
<dbReference type="InterPro" id="IPR011761">
    <property type="entry name" value="ATP-grasp"/>
</dbReference>
<dbReference type="Pfam" id="PF02222">
    <property type="entry name" value="ATP-grasp"/>
    <property type="match status" value="1"/>
</dbReference>
<reference evidence="7 8" key="1">
    <citation type="submission" date="2016-06" db="EMBL/GenBank/DDBJ databases">
        <title>Complete genome sequence of a saline-alkali tolerant type strain Dietzia timorensis ID05-A0528T.</title>
        <authorList>
            <person name="Wu X."/>
        </authorList>
    </citation>
    <scope>NUCLEOTIDE SEQUENCE [LARGE SCALE GENOMIC DNA]</scope>
    <source>
        <strain evidence="7 8">ID05-A0528</strain>
    </source>
</reference>
<accession>A0A173LPL1</accession>
<evidence type="ECO:0000256" key="5">
    <source>
        <dbReference type="PROSITE-ProRule" id="PRU00409"/>
    </source>
</evidence>
<keyword evidence="4 5" id="KW-0067">ATP-binding</keyword>
<dbReference type="Gene3D" id="3.30.1490.20">
    <property type="entry name" value="ATP-grasp fold, A domain"/>
    <property type="match status" value="1"/>
</dbReference>
<dbReference type="GO" id="GO:0016874">
    <property type="term" value="F:ligase activity"/>
    <property type="evidence" value="ECO:0007669"/>
    <property type="project" value="UniProtKB-KW"/>
</dbReference>
<dbReference type="Proteomes" id="UP000186104">
    <property type="component" value="Chromosome"/>
</dbReference>
<keyword evidence="1" id="KW-0436">Ligase</keyword>
<name>A0A173LPL1_9ACTN</name>
<dbReference type="SUPFAM" id="SSF56059">
    <property type="entry name" value="Glutathione synthetase ATP-binding domain-like"/>
    <property type="match status" value="1"/>
</dbReference>
<evidence type="ECO:0000256" key="1">
    <source>
        <dbReference type="ARBA" id="ARBA00022598"/>
    </source>
</evidence>
<dbReference type="AlphaFoldDB" id="A0A173LPL1"/>
<dbReference type="OrthoDB" id="9804625at2"/>
<dbReference type="PANTHER" id="PTHR43055:SF1">
    <property type="entry name" value="FORMATE-DEPENDENT PHOSPHORIBOSYLGLYCINAMIDE FORMYLTRANSFERASE"/>
    <property type="match status" value="1"/>
</dbReference>
<dbReference type="SUPFAM" id="SSF52440">
    <property type="entry name" value="PreATP-grasp domain"/>
    <property type="match status" value="1"/>
</dbReference>
<dbReference type="PROSITE" id="PS50975">
    <property type="entry name" value="ATP_GRASP"/>
    <property type="match status" value="1"/>
</dbReference>